<dbReference type="EMBL" id="JAODOR010000021">
    <property type="protein sequence ID" value="MCT9003285.1"/>
    <property type="molecule type" value="Genomic_DNA"/>
</dbReference>
<dbReference type="SUPFAM" id="SSF53448">
    <property type="entry name" value="Nucleotide-diphospho-sugar transferases"/>
    <property type="match status" value="1"/>
</dbReference>
<protein>
    <submittedName>
        <fullName evidence="2">Glycosyltransferase family 2 protein</fullName>
    </submittedName>
</protein>
<dbReference type="RefSeq" id="WP_261607816.1">
    <property type="nucleotide sequence ID" value="NZ_JAODOR010000021.1"/>
</dbReference>
<accession>A0ABT2PF72</accession>
<dbReference type="InterPro" id="IPR001173">
    <property type="entry name" value="Glyco_trans_2-like"/>
</dbReference>
<gene>
    <name evidence="2" type="ORF">N4R40_13060</name>
</gene>
<dbReference type="Proteomes" id="UP001300496">
    <property type="component" value="Unassembled WGS sequence"/>
</dbReference>
<dbReference type="Gene3D" id="3.90.550.10">
    <property type="entry name" value="Spore Coat Polysaccharide Biosynthesis Protein SpsA, Chain A"/>
    <property type="match status" value="1"/>
</dbReference>
<sequence length="284" mass="31059">MRRSVAVVVSSFNQGLMVREAVDSVLRQSLTADELVVVDDGSTDPASIEVLADLEREGVNVLRQLNAGVSAARNAGIRSVRSELVAVLDGDDRFRPGYLAATVPAFDDEDVVAASSWLEMFGTAEGVVRPVGGSVVDFLARNSCPAPSVFRWHLWRAAGGYADDMREGFEDWDFFLRLLTPGGRIHIVEEPLIEYRTQPGSANLQGMTRRLRLYGELIDRHVAVFTAHARAALLAQESISISRLHEWEQLVLANDPTDLGEATFGDGGMAAHVRIASSQNHHPR</sequence>
<dbReference type="Pfam" id="PF00535">
    <property type="entry name" value="Glycos_transf_2"/>
    <property type="match status" value="1"/>
</dbReference>
<dbReference type="PANTHER" id="PTHR43685:SF2">
    <property type="entry name" value="GLYCOSYLTRANSFERASE 2-LIKE DOMAIN-CONTAINING PROTEIN"/>
    <property type="match status" value="1"/>
</dbReference>
<dbReference type="PANTHER" id="PTHR43685">
    <property type="entry name" value="GLYCOSYLTRANSFERASE"/>
    <property type="match status" value="1"/>
</dbReference>
<proteinExistence type="predicted"/>
<organism evidence="2 3">
    <name type="scientific">Microbacterium memoriense</name>
    <dbReference type="NCBI Taxonomy" id="2978350"/>
    <lineage>
        <taxon>Bacteria</taxon>
        <taxon>Bacillati</taxon>
        <taxon>Actinomycetota</taxon>
        <taxon>Actinomycetes</taxon>
        <taxon>Micrococcales</taxon>
        <taxon>Microbacteriaceae</taxon>
        <taxon>Microbacterium</taxon>
    </lineage>
</organism>
<reference evidence="2 3" key="1">
    <citation type="journal article" date="2024" name="Int. J. Syst. Evol. Microbiol.">
        <title>Microbacterium memoriense sp. nov., a member of the Actinomycetota from marine beach sediment of the north coast of Portugal.</title>
        <authorList>
            <person name="Santos J.D.N.D."/>
            <person name="Klimek D."/>
            <person name="Calusinska M."/>
            <person name="Lobo-da-Cunha A."/>
            <person name="Catita J."/>
            <person name="Goncalves H."/>
            <person name="Gonzalez I."/>
            <person name="Lage O.M."/>
        </authorList>
    </citation>
    <scope>NUCLEOTIDE SEQUENCE [LARGE SCALE GENOMIC DNA]</scope>
    <source>
        <strain evidence="2 3">PMIC_1C1B</strain>
    </source>
</reference>
<name>A0ABT2PF72_9MICO</name>
<keyword evidence="3" id="KW-1185">Reference proteome</keyword>
<dbReference type="CDD" id="cd00761">
    <property type="entry name" value="Glyco_tranf_GTA_type"/>
    <property type="match status" value="1"/>
</dbReference>
<evidence type="ECO:0000259" key="1">
    <source>
        <dbReference type="Pfam" id="PF00535"/>
    </source>
</evidence>
<dbReference type="InterPro" id="IPR050834">
    <property type="entry name" value="Glycosyltransf_2"/>
</dbReference>
<evidence type="ECO:0000313" key="3">
    <source>
        <dbReference type="Proteomes" id="UP001300496"/>
    </source>
</evidence>
<dbReference type="InterPro" id="IPR029044">
    <property type="entry name" value="Nucleotide-diphossugar_trans"/>
</dbReference>
<evidence type="ECO:0000313" key="2">
    <source>
        <dbReference type="EMBL" id="MCT9003285.1"/>
    </source>
</evidence>
<feature type="domain" description="Glycosyltransferase 2-like" evidence="1">
    <location>
        <begin position="7"/>
        <end position="114"/>
    </location>
</feature>
<comment type="caution">
    <text evidence="2">The sequence shown here is derived from an EMBL/GenBank/DDBJ whole genome shotgun (WGS) entry which is preliminary data.</text>
</comment>